<feature type="region of interest" description="Disordered" evidence="1">
    <location>
        <begin position="287"/>
        <end position="367"/>
    </location>
</feature>
<keyword evidence="4" id="KW-1185">Reference proteome</keyword>
<keyword evidence="2" id="KW-0732">Signal</keyword>
<evidence type="ECO:0000256" key="1">
    <source>
        <dbReference type="SAM" id="MobiDB-lite"/>
    </source>
</evidence>
<proteinExistence type="predicted"/>
<gene>
    <name evidence="3" type="ORF">EPUS_02868</name>
</gene>
<dbReference type="RefSeq" id="XP_007801818.1">
    <property type="nucleotide sequence ID" value="XM_007803627.1"/>
</dbReference>
<dbReference type="AlphaFoldDB" id="U1GL34"/>
<evidence type="ECO:0000256" key="2">
    <source>
        <dbReference type="SAM" id="SignalP"/>
    </source>
</evidence>
<evidence type="ECO:0000313" key="3">
    <source>
        <dbReference type="EMBL" id="ERF72586.1"/>
    </source>
</evidence>
<accession>U1GL34</accession>
<feature type="region of interest" description="Disordered" evidence="1">
    <location>
        <begin position="216"/>
        <end position="241"/>
    </location>
</feature>
<reference evidence="4" key="1">
    <citation type="journal article" date="2014" name="BMC Genomics">
        <title>Genome characteristics reveal the impact of lichenization on lichen-forming fungus Endocarpon pusillum Hedwig (Verrucariales, Ascomycota).</title>
        <authorList>
            <person name="Wang Y.-Y."/>
            <person name="Liu B."/>
            <person name="Zhang X.-Y."/>
            <person name="Zhou Q.-M."/>
            <person name="Zhang T."/>
            <person name="Li H."/>
            <person name="Yu Y.-F."/>
            <person name="Zhang X.-L."/>
            <person name="Hao X.-Y."/>
            <person name="Wang M."/>
            <person name="Wang L."/>
            <person name="Wei J.-C."/>
        </authorList>
    </citation>
    <scope>NUCLEOTIDE SEQUENCE [LARGE SCALE GENOMIC DNA]</scope>
    <source>
        <strain evidence="4">Z07020 / HMAS-L-300199</strain>
    </source>
</reference>
<feature type="compositionally biased region" description="Basic and acidic residues" evidence="1">
    <location>
        <begin position="294"/>
        <end position="351"/>
    </location>
</feature>
<organism evidence="3 4">
    <name type="scientific">Endocarpon pusillum (strain Z07020 / HMAS-L-300199)</name>
    <name type="common">Lichen-forming fungus</name>
    <dbReference type="NCBI Taxonomy" id="1263415"/>
    <lineage>
        <taxon>Eukaryota</taxon>
        <taxon>Fungi</taxon>
        <taxon>Dikarya</taxon>
        <taxon>Ascomycota</taxon>
        <taxon>Pezizomycotina</taxon>
        <taxon>Eurotiomycetes</taxon>
        <taxon>Chaetothyriomycetidae</taxon>
        <taxon>Verrucariales</taxon>
        <taxon>Verrucariaceae</taxon>
        <taxon>Endocarpon</taxon>
    </lineage>
</organism>
<name>U1GL34_ENDPU</name>
<dbReference type="GeneID" id="19237917"/>
<dbReference type="EMBL" id="KE721082">
    <property type="protein sequence ID" value="ERF72586.1"/>
    <property type="molecule type" value="Genomic_DNA"/>
</dbReference>
<protein>
    <submittedName>
        <fullName evidence="3">Uncharacterized protein</fullName>
    </submittedName>
</protein>
<evidence type="ECO:0000313" key="4">
    <source>
        <dbReference type="Proteomes" id="UP000019373"/>
    </source>
</evidence>
<sequence>MHLSYCLLALSASYGALAAPRTQDHALANSGTADIFKRTMDGLPSGMCLCPCAQGQDNKQDLSKDGDKNAYGSEDYNKGTYNGGMYDGEYDQRQQEADKYIKDKYMALMKKNENNDNEKKKRRQEYALDKYSGNTVMIELVHVLVEVEIGSGKQNKHYAMSKWVVDGGKEKTKTCLMTAAETMTIGAGSCDDGAASGGAAAATGYAGDDKYQKEKEDAKMMDDKKEYDGGSGGAYSSSSYDAGAATPSYYVATSTYPDGTSTYSYTTSIYSATSSTYSDAGAYTPSPYPMASNEGEKGKDVQDKGMNDKGMNDKGMNDKGMNDKGMNDKEMKDKEMKDKGVNDKDESKKSSDSSSMSDQTKLEDGKPIYVVRRQTGGTVSQVMAPFIGMNDTIIMPASVGAPQPHPGVELVEDPAKDVGKDGWSSVCGM</sequence>
<feature type="chain" id="PRO_5004612533" evidence="2">
    <location>
        <begin position="19"/>
        <end position="429"/>
    </location>
</feature>
<feature type="compositionally biased region" description="Basic and acidic residues" evidence="1">
    <location>
        <begin position="216"/>
        <end position="228"/>
    </location>
</feature>
<dbReference type="HOGENOM" id="CLU_639395_0_0_1"/>
<dbReference type="Proteomes" id="UP000019373">
    <property type="component" value="Unassembled WGS sequence"/>
</dbReference>
<feature type="region of interest" description="Disordered" evidence="1">
    <location>
        <begin position="405"/>
        <end position="429"/>
    </location>
</feature>
<feature type="signal peptide" evidence="2">
    <location>
        <begin position="1"/>
        <end position="18"/>
    </location>
</feature>
<dbReference type="OrthoDB" id="10444121at2759"/>